<name>Q0RY91_RHOJR</name>
<dbReference type="KEGG" id="rha:RHA1_ro08701"/>
<evidence type="ECO:0000313" key="2">
    <source>
        <dbReference type="EMBL" id="ABG99745.1"/>
    </source>
</evidence>
<protein>
    <submittedName>
        <fullName evidence="2">Uncharacterized protein</fullName>
    </submittedName>
</protein>
<sequence length="164" mass="17584">MILHVKRGETPWPHHDHTIPLPGGSGAGAANSEATSPDQTPRASADAITDRKDSRCSPAPTIPASTTSDTAPPPSPTEPSTAADYVTKHSKTPSRSPTGTHHQRVSTATACTHRRLRHMRLEEGDPMQGTEEEDSPISRPCSKSEDTGDLAQRLVKLNSTRKLI</sequence>
<dbReference type="Proteomes" id="UP000008710">
    <property type="component" value="Plasmid pRHL1"/>
</dbReference>
<accession>Q0RY91</accession>
<feature type="compositionally biased region" description="Polar residues" evidence="1">
    <location>
        <begin position="93"/>
        <end position="110"/>
    </location>
</feature>
<feature type="region of interest" description="Disordered" evidence="1">
    <location>
        <begin position="1"/>
        <end position="164"/>
    </location>
</feature>
<dbReference type="HOGENOM" id="CLU_1617711_0_0_11"/>
<dbReference type="AlphaFoldDB" id="Q0RY91"/>
<evidence type="ECO:0000313" key="3">
    <source>
        <dbReference type="Proteomes" id="UP000008710"/>
    </source>
</evidence>
<reference evidence="3" key="1">
    <citation type="journal article" date="2006" name="Proc. Natl. Acad. Sci. U.S.A.">
        <title>The complete genome of Rhodococcus sp. RHA1 provides insights into a catabolic powerhouse.</title>
        <authorList>
            <person name="McLeod M.P."/>
            <person name="Warren R.L."/>
            <person name="Hsiao W.W.L."/>
            <person name="Araki N."/>
            <person name="Myhre M."/>
            <person name="Fernandes C."/>
            <person name="Miyazawa D."/>
            <person name="Wong W."/>
            <person name="Lillquist A.L."/>
            <person name="Wang D."/>
            <person name="Dosanjh M."/>
            <person name="Hara H."/>
            <person name="Petrescu A."/>
            <person name="Morin R.D."/>
            <person name="Yang G."/>
            <person name="Stott J.M."/>
            <person name="Schein J.E."/>
            <person name="Shin H."/>
            <person name="Smailus D."/>
            <person name="Siddiqui A.S."/>
            <person name="Marra M.A."/>
            <person name="Jones S.J.M."/>
            <person name="Holt R."/>
            <person name="Brinkman F.S.L."/>
            <person name="Miyauchi K."/>
            <person name="Fukuda M."/>
            <person name="Davies J.E."/>
            <person name="Mohn W.W."/>
            <person name="Eltis L.D."/>
        </authorList>
    </citation>
    <scope>NUCLEOTIDE SEQUENCE [LARGE SCALE GENOMIC DNA]</scope>
    <source>
        <strain evidence="3">RHA1</strain>
    </source>
</reference>
<evidence type="ECO:0000256" key="1">
    <source>
        <dbReference type="SAM" id="MobiDB-lite"/>
    </source>
</evidence>
<gene>
    <name evidence="2" type="ordered locus">RHA1_ro08701</name>
</gene>
<organism evidence="2 3">
    <name type="scientific">Rhodococcus jostii (strain RHA1)</name>
    <dbReference type="NCBI Taxonomy" id="101510"/>
    <lineage>
        <taxon>Bacteria</taxon>
        <taxon>Bacillati</taxon>
        <taxon>Actinomycetota</taxon>
        <taxon>Actinomycetes</taxon>
        <taxon>Mycobacteriales</taxon>
        <taxon>Nocardiaceae</taxon>
        <taxon>Rhodococcus</taxon>
    </lineage>
</organism>
<geneLocation type="plasmid" evidence="2 3">
    <name>pRHL1</name>
</geneLocation>
<keyword evidence="2" id="KW-0614">Plasmid</keyword>
<dbReference type="EMBL" id="CP000432">
    <property type="protein sequence ID" value="ABG99745.1"/>
    <property type="molecule type" value="Genomic_DNA"/>
</dbReference>
<feature type="compositionally biased region" description="Low complexity" evidence="1">
    <location>
        <begin position="57"/>
        <end position="70"/>
    </location>
</feature>
<proteinExistence type="predicted"/>
<feature type="compositionally biased region" description="Basic and acidic residues" evidence="1">
    <location>
        <begin position="1"/>
        <end position="18"/>
    </location>
</feature>